<evidence type="ECO:0000313" key="2">
    <source>
        <dbReference type="EMBL" id="RPA76865.1"/>
    </source>
</evidence>
<keyword evidence="1" id="KW-0472">Membrane</keyword>
<dbReference type="OrthoDB" id="5279127at2759"/>
<name>A0A3N4HSP7_ASCIM</name>
<protein>
    <submittedName>
        <fullName evidence="2">Uncharacterized protein</fullName>
    </submittedName>
</protein>
<feature type="transmembrane region" description="Helical" evidence="1">
    <location>
        <begin position="44"/>
        <end position="63"/>
    </location>
</feature>
<dbReference type="EMBL" id="ML119736">
    <property type="protein sequence ID" value="RPA76865.1"/>
    <property type="molecule type" value="Genomic_DNA"/>
</dbReference>
<gene>
    <name evidence="2" type="ORF">BJ508DRAFT_330750</name>
</gene>
<keyword evidence="3" id="KW-1185">Reference proteome</keyword>
<evidence type="ECO:0000256" key="1">
    <source>
        <dbReference type="SAM" id="Phobius"/>
    </source>
</evidence>
<proteinExistence type="predicted"/>
<sequence>MQPTPQLRKLIQEPHPFFRFPVTQKAAPVGLKFYATRFGRTARFIVPAFTVFFGWTFATQYAIDIKNGVREFPL</sequence>
<dbReference type="AlphaFoldDB" id="A0A3N4HSP7"/>
<keyword evidence="1" id="KW-1133">Transmembrane helix</keyword>
<accession>A0A3N4HSP7</accession>
<organism evidence="2 3">
    <name type="scientific">Ascobolus immersus RN42</name>
    <dbReference type="NCBI Taxonomy" id="1160509"/>
    <lineage>
        <taxon>Eukaryota</taxon>
        <taxon>Fungi</taxon>
        <taxon>Dikarya</taxon>
        <taxon>Ascomycota</taxon>
        <taxon>Pezizomycotina</taxon>
        <taxon>Pezizomycetes</taxon>
        <taxon>Pezizales</taxon>
        <taxon>Ascobolaceae</taxon>
        <taxon>Ascobolus</taxon>
    </lineage>
</organism>
<reference evidence="2 3" key="1">
    <citation type="journal article" date="2018" name="Nat. Ecol. Evol.">
        <title>Pezizomycetes genomes reveal the molecular basis of ectomycorrhizal truffle lifestyle.</title>
        <authorList>
            <person name="Murat C."/>
            <person name="Payen T."/>
            <person name="Noel B."/>
            <person name="Kuo A."/>
            <person name="Morin E."/>
            <person name="Chen J."/>
            <person name="Kohler A."/>
            <person name="Krizsan K."/>
            <person name="Balestrini R."/>
            <person name="Da Silva C."/>
            <person name="Montanini B."/>
            <person name="Hainaut M."/>
            <person name="Levati E."/>
            <person name="Barry K.W."/>
            <person name="Belfiori B."/>
            <person name="Cichocki N."/>
            <person name="Clum A."/>
            <person name="Dockter R.B."/>
            <person name="Fauchery L."/>
            <person name="Guy J."/>
            <person name="Iotti M."/>
            <person name="Le Tacon F."/>
            <person name="Lindquist E.A."/>
            <person name="Lipzen A."/>
            <person name="Malagnac F."/>
            <person name="Mello A."/>
            <person name="Molinier V."/>
            <person name="Miyauchi S."/>
            <person name="Poulain J."/>
            <person name="Riccioni C."/>
            <person name="Rubini A."/>
            <person name="Sitrit Y."/>
            <person name="Splivallo R."/>
            <person name="Traeger S."/>
            <person name="Wang M."/>
            <person name="Zifcakova L."/>
            <person name="Wipf D."/>
            <person name="Zambonelli A."/>
            <person name="Paolocci F."/>
            <person name="Nowrousian M."/>
            <person name="Ottonello S."/>
            <person name="Baldrian P."/>
            <person name="Spatafora J.W."/>
            <person name="Henrissat B."/>
            <person name="Nagy L.G."/>
            <person name="Aury J.M."/>
            <person name="Wincker P."/>
            <person name="Grigoriev I.V."/>
            <person name="Bonfante P."/>
            <person name="Martin F.M."/>
        </authorList>
    </citation>
    <scope>NUCLEOTIDE SEQUENCE [LARGE SCALE GENOMIC DNA]</scope>
    <source>
        <strain evidence="2 3">RN42</strain>
    </source>
</reference>
<evidence type="ECO:0000313" key="3">
    <source>
        <dbReference type="Proteomes" id="UP000275078"/>
    </source>
</evidence>
<keyword evidence="1" id="KW-0812">Transmembrane</keyword>
<dbReference type="Proteomes" id="UP000275078">
    <property type="component" value="Unassembled WGS sequence"/>
</dbReference>